<accession>A0A5B9WFS6</accession>
<dbReference type="EMBL" id="CP042997">
    <property type="protein sequence ID" value="QEH38841.1"/>
    <property type="molecule type" value="Genomic_DNA"/>
</dbReference>
<dbReference type="Proteomes" id="UP000324233">
    <property type="component" value="Chromosome"/>
</dbReference>
<feature type="domain" description="VapC45 PIN like" evidence="1">
    <location>
        <begin position="60"/>
        <end position="134"/>
    </location>
</feature>
<sequence>MDRRTTIDLHGGEAPRDLRVHSASDAARYLGIPEATIRSWVLGRKPYGARAEGLLESTTFLADHGLGKRLGESLRSHGLTVESHLGEDADDLDWPSQAGTRGWVVLTKDKANSRGRPEIRAIESARVRMFTLASGHRTGEEMAQLFVENLWNMGRFLKDHPAPFIARISRQGIILVYPRAKPGA</sequence>
<evidence type="ECO:0000259" key="1">
    <source>
        <dbReference type="Pfam" id="PF18478"/>
    </source>
</evidence>
<gene>
    <name evidence="2" type="ORF">OJF2_74510</name>
</gene>
<reference evidence="2 3" key="1">
    <citation type="submission" date="2019-08" db="EMBL/GenBank/DDBJ databases">
        <title>Deep-cultivation of Planctomycetes and their phenomic and genomic characterization uncovers novel biology.</title>
        <authorList>
            <person name="Wiegand S."/>
            <person name="Jogler M."/>
            <person name="Boedeker C."/>
            <person name="Pinto D."/>
            <person name="Vollmers J."/>
            <person name="Rivas-Marin E."/>
            <person name="Kohn T."/>
            <person name="Peeters S.H."/>
            <person name="Heuer A."/>
            <person name="Rast P."/>
            <person name="Oberbeckmann S."/>
            <person name="Bunk B."/>
            <person name="Jeske O."/>
            <person name="Meyerdierks A."/>
            <person name="Storesund J.E."/>
            <person name="Kallscheuer N."/>
            <person name="Luecker S."/>
            <person name="Lage O.M."/>
            <person name="Pohl T."/>
            <person name="Merkel B.J."/>
            <person name="Hornburger P."/>
            <person name="Mueller R.-W."/>
            <person name="Bruemmer F."/>
            <person name="Labrenz M."/>
            <person name="Spormann A.M."/>
            <person name="Op den Camp H."/>
            <person name="Overmann J."/>
            <person name="Amann R."/>
            <person name="Jetten M.S.M."/>
            <person name="Mascher T."/>
            <person name="Medema M.H."/>
            <person name="Devos D.P."/>
            <person name="Kaster A.-K."/>
            <person name="Ovreas L."/>
            <person name="Rohde M."/>
            <person name="Galperin M.Y."/>
            <person name="Jogler C."/>
        </authorList>
    </citation>
    <scope>NUCLEOTIDE SEQUENCE [LARGE SCALE GENOMIC DNA]</scope>
    <source>
        <strain evidence="2 3">OJF2</strain>
    </source>
</reference>
<dbReference type="OrthoDB" id="462742at2"/>
<dbReference type="AlphaFoldDB" id="A0A5B9WFS6"/>
<organism evidence="2 3">
    <name type="scientific">Aquisphaera giovannonii</name>
    <dbReference type="NCBI Taxonomy" id="406548"/>
    <lineage>
        <taxon>Bacteria</taxon>
        <taxon>Pseudomonadati</taxon>
        <taxon>Planctomycetota</taxon>
        <taxon>Planctomycetia</taxon>
        <taxon>Isosphaerales</taxon>
        <taxon>Isosphaeraceae</taxon>
        <taxon>Aquisphaera</taxon>
    </lineage>
</organism>
<evidence type="ECO:0000313" key="3">
    <source>
        <dbReference type="Proteomes" id="UP000324233"/>
    </source>
</evidence>
<protein>
    <recommendedName>
        <fullName evidence="1">VapC45 PIN like domain-containing protein</fullName>
    </recommendedName>
</protein>
<dbReference type="KEGG" id="agv:OJF2_74510"/>
<evidence type="ECO:0000313" key="2">
    <source>
        <dbReference type="EMBL" id="QEH38841.1"/>
    </source>
</evidence>
<dbReference type="InterPro" id="IPR041375">
    <property type="entry name" value="VapC45_PIN-like"/>
</dbReference>
<dbReference type="Pfam" id="PF18478">
    <property type="entry name" value="PIN_10"/>
    <property type="match status" value="1"/>
</dbReference>
<keyword evidence="3" id="KW-1185">Reference proteome</keyword>
<name>A0A5B9WFS6_9BACT</name>
<proteinExistence type="predicted"/>
<dbReference type="RefSeq" id="WP_148598233.1">
    <property type="nucleotide sequence ID" value="NZ_CP042997.1"/>
</dbReference>